<comment type="caution">
    <text evidence="1">The sequence shown here is derived from an EMBL/GenBank/DDBJ whole genome shotgun (WGS) entry which is preliminary data.</text>
</comment>
<dbReference type="GO" id="GO:0016787">
    <property type="term" value="F:hydrolase activity"/>
    <property type="evidence" value="ECO:0007669"/>
    <property type="project" value="UniProtKB-KW"/>
</dbReference>
<dbReference type="EMBL" id="MCGR01000094">
    <property type="protein sequence ID" value="ORY54860.1"/>
    <property type="molecule type" value="Genomic_DNA"/>
</dbReference>
<dbReference type="SUPFAM" id="SSF53474">
    <property type="entry name" value="alpha/beta-Hydrolases"/>
    <property type="match status" value="1"/>
</dbReference>
<organism evidence="1 2">
    <name type="scientific">Leucosporidium creatinivorum</name>
    <dbReference type="NCBI Taxonomy" id="106004"/>
    <lineage>
        <taxon>Eukaryota</taxon>
        <taxon>Fungi</taxon>
        <taxon>Dikarya</taxon>
        <taxon>Basidiomycota</taxon>
        <taxon>Pucciniomycotina</taxon>
        <taxon>Microbotryomycetes</taxon>
        <taxon>Leucosporidiales</taxon>
        <taxon>Leucosporidium</taxon>
    </lineage>
</organism>
<dbReference type="InParanoid" id="A0A1Y2D6F7"/>
<gene>
    <name evidence="1" type="ORF">BCR35DRAFT_310213</name>
</gene>
<reference evidence="1 2" key="1">
    <citation type="submission" date="2016-07" db="EMBL/GenBank/DDBJ databases">
        <title>Pervasive Adenine N6-methylation of Active Genes in Fungi.</title>
        <authorList>
            <consortium name="DOE Joint Genome Institute"/>
            <person name="Mondo S.J."/>
            <person name="Dannebaum R.O."/>
            <person name="Kuo R.C."/>
            <person name="Labutti K."/>
            <person name="Haridas S."/>
            <person name="Kuo A."/>
            <person name="Salamov A."/>
            <person name="Ahrendt S.R."/>
            <person name="Lipzen A."/>
            <person name="Sullivan W."/>
            <person name="Andreopoulos W.B."/>
            <person name="Clum A."/>
            <person name="Lindquist E."/>
            <person name="Daum C."/>
            <person name="Ramamoorthy G.K."/>
            <person name="Gryganskyi A."/>
            <person name="Culley D."/>
            <person name="Magnuson J.K."/>
            <person name="James T.Y."/>
            <person name="O'Malley M.A."/>
            <person name="Stajich J.E."/>
            <person name="Spatafora J.W."/>
            <person name="Visel A."/>
            <person name="Grigoriev I.V."/>
        </authorList>
    </citation>
    <scope>NUCLEOTIDE SEQUENCE [LARGE SCALE GENOMIC DNA]</scope>
    <source>
        <strain evidence="1 2">62-1032</strain>
    </source>
</reference>
<accession>A0A1Y2D6F7</accession>
<evidence type="ECO:0000313" key="1">
    <source>
        <dbReference type="EMBL" id="ORY54860.1"/>
    </source>
</evidence>
<dbReference type="InterPro" id="IPR029058">
    <property type="entry name" value="AB_hydrolase_fold"/>
</dbReference>
<dbReference type="Proteomes" id="UP000193467">
    <property type="component" value="Unassembled WGS sequence"/>
</dbReference>
<keyword evidence="1" id="KW-0378">Hydrolase</keyword>
<evidence type="ECO:0000313" key="2">
    <source>
        <dbReference type="Proteomes" id="UP000193467"/>
    </source>
</evidence>
<dbReference type="AlphaFoldDB" id="A0A1Y2D6F7"/>
<dbReference type="Gene3D" id="3.40.50.1820">
    <property type="entry name" value="alpha/beta hydrolase"/>
    <property type="match status" value="1"/>
</dbReference>
<sequence>MAIPAFKKAEISPGVHVSYIDSWADKPAAELPSSYTTIIGLHGVGFNSAIWTPLLPHLPASTRFIAYNQRSYTGSSPAYQSEKEGGTDATAAYLGDLLAFLEWVVAEVKLPGVDDATSEGGIVLLGWSKGTLLLFSLLSLLHASPSSTTSFISSVQPTSTSLLTSHLRSILLFEPPGSAFGRPPTADYTEAMASVSPPNSSTPSQFADAFAGWIGSYSPPSASSNPDFPSQAPVDQLPPSGLAALDPELLAAAWEPQACAHGFSWRLAVAGDEVATLAKNAIAPPLSPSVPVGFIYGARTNGYCLDAAKTVGGWWGLNPFGEVEGGEKKVVVEGEELEKEKKKVAIKRIEETNHFAFVHQPEAFAKVLEELLDELV</sequence>
<name>A0A1Y2D6F7_9BASI</name>
<proteinExistence type="predicted"/>
<protein>
    <submittedName>
        <fullName evidence="1">Alpha/Beta hydrolase protein</fullName>
    </submittedName>
</protein>
<keyword evidence="2" id="KW-1185">Reference proteome</keyword>
<dbReference type="OrthoDB" id="5311491at2759"/>